<name>A0A9W6SL44_9ACTN</name>
<organism evidence="1 2">
    <name type="scientific">Actinorhabdospora filicis</name>
    <dbReference type="NCBI Taxonomy" id="1785913"/>
    <lineage>
        <taxon>Bacteria</taxon>
        <taxon>Bacillati</taxon>
        <taxon>Actinomycetota</taxon>
        <taxon>Actinomycetes</taxon>
        <taxon>Micromonosporales</taxon>
        <taxon>Micromonosporaceae</taxon>
        <taxon>Actinorhabdospora</taxon>
    </lineage>
</organism>
<sequence length="77" mass="8435">MTVMTRFRLRLNEYEVRPVPGGIELYRIGSLGYPLKLAVVTGCESSSPEWTWTPGNRAAMPEEPGDVLAAALAAIKE</sequence>
<dbReference type="Proteomes" id="UP001165079">
    <property type="component" value="Unassembled WGS sequence"/>
</dbReference>
<evidence type="ECO:0000313" key="1">
    <source>
        <dbReference type="EMBL" id="GLZ77910.1"/>
    </source>
</evidence>
<proteinExistence type="predicted"/>
<accession>A0A9W6SL44</accession>
<comment type="caution">
    <text evidence="1">The sequence shown here is derived from an EMBL/GenBank/DDBJ whole genome shotgun (WGS) entry which is preliminary data.</text>
</comment>
<gene>
    <name evidence="1" type="ORF">Afil01_27170</name>
</gene>
<dbReference type="AlphaFoldDB" id="A0A9W6SL44"/>
<reference evidence="1" key="1">
    <citation type="submission" date="2023-03" db="EMBL/GenBank/DDBJ databases">
        <title>Actinorhabdospora filicis NBRC 111898.</title>
        <authorList>
            <person name="Ichikawa N."/>
            <person name="Sato H."/>
            <person name="Tonouchi N."/>
        </authorList>
    </citation>
    <scope>NUCLEOTIDE SEQUENCE</scope>
    <source>
        <strain evidence="1">NBRC 111898</strain>
    </source>
</reference>
<evidence type="ECO:0000313" key="2">
    <source>
        <dbReference type="Proteomes" id="UP001165079"/>
    </source>
</evidence>
<keyword evidence="2" id="KW-1185">Reference proteome</keyword>
<protein>
    <submittedName>
        <fullName evidence="1">Uncharacterized protein</fullName>
    </submittedName>
</protein>
<dbReference type="EMBL" id="BSTX01000002">
    <property type="protein sequence ID" value="GLZ77910.1"/>
    <property type="molecule type" value="Genomic_DNA"/>
</dbReference>